<gene>
    <name evidence="2" type="ORF">SAMN04487991_4263</name>
</gene>
<dbReference type="Gene3D" id="2.30.110.10">
    <property type="entry name" value="Electron Transport, Fmn-binding Protein, Chain A"/>
    <property type="match status" value="1"/>
</dbReference>
<dbReference type="OrthoDB" id="115989at2"/>
<protein>
    <submittedName>
        <fullName evidence="2">Pyridoxamine 5'-phosphate oxidase</fullName>
    </submittedName>
</protein>
<dbReference type="PANTHER" id="PTHR39336">
    <property type="entry name" value="PYRIDOXAMINE PHOSPHATE OXIDASE FAMILY PROTEIN (AFU_ORTHOLOGUE AFUA_6G11440)"/>
    <property type="match status" value="1"/>
</dbReference>
<feature type="domain" description="Pyridoxamine 5'-phosphate oxidase N-terminal" evidence="1">
    <location>
        <begin position="9"/>
        <end position="133"/>
    </location>
</feature>
<dbReference type="EMBL" id="FORH01000013">
    <property type="protein sequence ID" value="SFK27063.1"/>
    <property type="molecule type" value="Genomic_DNA"/>
</dbReference>
<name>A0A1I3Y5P2_9RHOB</name>
<accession>A0A1I3Y5P2</accession>
<dbReference type="AlphaFoldDB" id="A0A1I3Y5P2"/>
<dbReference type="RefSeq" id="WP_090063321.1">
    <property type="nucleotide sequence ID" value="NZ_FORH01000013.1"/>
</dbReference>
<dbReference type="InterPro" id="IPR011576">
    <property type="entry name" value="Pyridox_Oxase_N"/>
</dbReference>
<reference evidence="3" key="1">
    <citation type="submission" date="2016-10" db="EMBL/GenBank/DDBJ databases">
        <authorList>
            <person name="Varghese N."/>
            <person name="Submissions S."/>
        </authorList>
    </citation>
    <scope>NUCLEOTIDE SEQUENCE [LARGE SCALE GENOMIC DNA]</scope>
    <source>
        <strain evidence="3">DSM 26471</strain>
    </source>
</reference>
<dbReference type="Proteomes" id="UP000199630">
    <property type="component" value="Unassembled WGS sequence"/>
</dbReference>
<proteinExistence type="predicted"/>
<evidence type="ECO:0000259" key="1">
    <source>
        <dbReference type="Pfam" id="PF01243"/>
    </source>
</evidence>
<dbReference type="SUPFAM" id="SSF50475">
    <property type="entry name" value="FMN-binding split barrel"/>
    <property type="match status" value="1"/>
</dbReference>
<dbReference type="InterPro" id="IPR012349">
    <property type="entry name" value="Split_barrel_FMN-bd"/>
</dbReference>
<dbReference type="PANTHER" id="PTHR39336:SF1">
    <property type="entry name" value="PYRIDOXAMINE PHOSPHATE OXIDASE FAMILY PROTEIN (AFU_ORTHOLOGUE AFUA_6G11440)"/>
    <property type="match status" value="1"/>
</dbReference>
<evidence type="ECO:0000313" key="2">
    <source>
        <dbReference type="EMBL" id="SFK27063.1"/>
    </source>
</evidence>
<dbReference type="Pfam" id="PF01243">
    <property type="entry name" value="PNPOx_N"/>
    <property type="match status" value="1"/>
</dbReference>
<dbReference type="STRING" id="588602.SAMN04487991_4263"/>
<sequence>MAKFFDSITDPLRRIAERQHIFFVASAAEGARVNVSPRPTRDTLRITGPNEVIYLDMTGSGMETAAHLKADGRMTMMFCSFDAQPMIVRFFGTGRSVFRGSDEYQALLDAHFDGKELPGARQIVVQTVEAAQSSCGYGVPFFEYQGERPTLREWSERKGEDGIKAYWQDKGLASQDGLPTGLEVALET</sequence>
<keyword evidence="3" id="KW-1185">Reference proteome</keyword>
<organism evidence="2 3">
    <name type="scientific">Celeribacter neptunius</name>
    <dbReference type="NCBI Taxonomy" id="588602"/>
    <lineage>
        <taxon>Bacteria</taxon>
        <taxon>Pseudomonadati</taxon>
        <taxon>Pseudomonadota</taxon>
        <taxon>Alphaproteobacteria</taxon>
        <taxon>Rhodobacterales</taxon>
        <taxon>Roseobacteraceae</taxon>
        <taxon>Celeribacter</taxon>
    </lineage>
</organism>
<evidence type="ECO:0000313" key="3">
    <source>
        <dbReference type="Proteomes" id="UP000199630"/>
    </source>
</evidence>